<feature type="domain" description="C2H2-type" evidence="12">
    <location>
        <begin position="129"/>
        <end position="156"/>
    </location>
</feature>
<dbReference type="PROSITE" id="PS50157">
    <property type="entry name" value="ZINC_FINGER_C2H2_2"/>
    <property type="match status" value="4"/>
</dbReference>
<protein>
    <recommendedName>
        <fullName evidence="12">C2H2-type domain-containing protein</fullName>
    </recommendedName>
</protein>
<dbReference type="PROSITE" id="PS00028">
    <property type="entry name" value="ZINC_FINGER_C2H2_1"/>
    <property type="match status" value="4"/>
</dbReference>
<keyword evidence="9" id="KW-0804">Transcription</keyword>
<dbReference type="EMBL" id="KL363243">
    <property type="protein sequence ID" value="KFD51125.1"/>
    <property type="molecule type" value="Genomic_DNA"/>
</dbReference>
<dbReference type="GO" id="GO:0000978">
    <property type="term" value="F:RNA polymerase II cis-regulatory region sequence-specific DNA binding"/>
    <property type="evidence" value="ECO:0007669"/>
    <property type="project" value="TreeGrafter"/>
</dbReference>
<dbReference type="FunFam" id="3.30.160.60:FF:000634">
    <property type="entry name" value="Zinc finger X-chromosomal protein"/>
    <property type="match status" value="1"/>
</dbReference>
<dbReference type="GO" id="GO:0008270">
    <property type="term" value="F:zinc ion binding"/>
    <property type="evidence" value="ECO:0007669"/>
    <property type="project" value="UniProtKB-KW"/>
</dbReference>
<evidence type="ECO:0000256" key="9">
    <source>
        <dbReference type="ARBA" id="ARBA00023163"/>
    </source>
</evidence>
<feature type="domain" description="C2H2-type" evidence="12">
    <location>
        <begin position="185"/>
        <end position="212"/>
    </location>
</feature>
<keyword evidence="14" id="KW-1185">Reference proteome</keyword>
<evidence type="ECO:0000256" key="6">
    <source>
        <dbReference type="ARBA" id="ARBA00022833"/>
    </source>
</evidence>
<dbReference type="FunFam" id="3.30.160.60:FF:000534">
    <property type="entry name" value="zinc finger protein 674"/>
    <property type="match status" value="1"/>
</dbReference>
<accession>A0A085M1M9</accession>
<keyword evidence="6" id="KW-0862">Zinc</keyword>
<evidence type="ECO:0000256" key="1">
    <source>
        <dbReference type="ARBA" id="ARBA00004123"/>
    </source>
</evidence>
<comment type="similarity">
    <text evidence="2">Belongs to the krueppel C2H2-type zinc-finger protein family.</text>
</comment>
<evidence type="ECO:0000256" key="7">
    <source>
        <dbReference type="ARBA" id="ARBA00023015"/>
    </source>
</evidence>
<evidence type="ECO:0000313" key="13">
    <source>
        <dbReference type="EMBL" id="KFD51125.1"/>
    </source>
</evidence>
<dbReference type="InterPro" id="IPR036236">
    <property type="entry name" value="Znf_C2H2_sf"/>
</dbReference>
<dbReference type="GO" id="GO:0001228">
    <property type="term" value="F:DNA-binding transcription activator activity, RNA polymerase II-specific"/>
    <property type="evidence" value="ECO:0007669"/>
    <property type="project" value="TreeGrafter"/>
</dbReference>
<keyword evidence="8" id="KW-0238">DNA-binding</keyword>
<dbReference type="SMART" id="SM00355">
    <property type="entry name" value="ZnF_C2H2"/>
    <property type="match status" value="4"/>
</dbReference>
<dbReference type="GO" id="GO:0005634">
    <property type="term" value="C:nucleus"/>
    <property type="evidence" value="ECO:0007669"/>
    <property type="project" value="UniProtKB-SubCell"/>
</dbReference>
<dbReference type="Pfam" id="PF00096">
    <property type="entry name" value="zf-C2H2"/>
    <property type="match status" value="4"/>
</dbReference>
<dbReference type="Gene3D" id="3.30.160.60">
    <property type="entry name" value="Classic Zinc Finger"/>
    <property type="match status" value="4"/>
</dbReference>
<proteinExistence type="inferred from homology"/>
<dbReference type="PANTHER" id="PTHR24393:SF15">
    <property type="entry name" value="IP01243P-RELATED"/>
    <property type="match status" value="1"/>
</dbReference>
<dbReference type="InterPro" id="IPR013087">
    <property type="entry name" value="Znf_C2H2_type"/>
</dbReference>
<comment type="subcellular location">
    <subcellularLocation>
        <location evidence="1">Nucleus</location>
    </subcellularLocation>
</comment>
<evidence type="ECO:0000259" key="12">
    <source>
        <dbReference type="PROSITE" id="PS50157"/>
    </source>
</evidence>
<evidence type="ECO:0000313" key="14">
    <source>
        <dbReference type="Proteomes" id="UP000030764"/>
    </source>
</evidence>
<organism evidence="13 14">
    <name type="scientific">Trichuris suis</name>
    <name type="common">pig whipworm</name>
    <dbReference type="NCBI Taxonomy" id="68888"/>
    <lineage>
        <taxon>Eukaryota</taxon>
        <taxon>Metazoa</taxon>
        <taxon>Ecdysozoa</taxon>
        <taxon>Nematoda</taxon>
        <taxon>Enoplea</taxon>
        <taxon>Dorylaimia</taxon>
        <taxon>Trichinellida</taxon>
        <taxon>Trichuridae</taxon>
        <taxon>Trichuris</taxon>
    </lineage>
</organism>
<evidence type="ECO:0000256" key="8">
    <source>
        <dbReference type="ARBA" id="ARBA00023125"/>
    </source>
</evidence>
<feature type="domain" description="C2H2-type" evidence="12">
    <location>
        <begin position="213"/>
        <end position="237"/>
    </location>
</feature>
<evidence type="ECO:0000256" key="11">
    <source>
        <dbReference type="PROSITE-ProRule" id="PRU00042"/>
    </source>
</evidence>
<feature type="domain" description="C2H2-type" evidence="12">
    <location>
        <begin position="157"/>
        <end position="184"/>
    </location>
</feature>
<keyword evidence="10" id="KW-0539">Nucleus</keyword>
<evidence type="ECO:0000256" key="5">
    <source>
        <dbReference type="ARBA" id="ARBA00022771"/>
    </source>
</evidence>
<dbReference type="SUPFAM" id="SSF57667">
    <property type="entry name" value="beta-beta-alpha zinc fingers"/>
    <property type="match status" value="2"/>
</dbReference>
<keyword evidence="5 11" id="KW-0863">Zinc-finger</keyword>
<name>A0A085M1M9_9BILA</name>
<keyword evidence="4" id="KW-0677">Repeat</keyword>
<evidence type="ECO:0000256" key="3">
    <source>
        <dbReference type="ARBA" id="ARBA00022723"/>
    </source>
</evidence>
<dbReference type="Proteomes" id="UP000030764">
    <property type="component" value="Unassembled WGS sequence"/>
</dbReference>
<keyword evidence="7" id="KW-0805">Transcription regulation</keyword>
<reference evidence="13 14" key="1">
    <citation type="journal article" date="2014" name="Nat. Genet.">
        <title>Genome and transcriptome of the porcine whipworm Trichuris suis.</title>
        <authorList>
            <person name="Jex A.R."/>
            <person name="Nejsum P."/>
            <person name="Schwarz E.M."/>
            <person name="Hu L."/>
            <person name="Young N.D."/>
            <person name="Hall R.S."/>
            <person name="Korhonen P.K."/>
            <person name="Liao S."/>
            <person name="Thamsborg S."/>
            <person name="Xia J."/>
            <person name="Xu P."/>
            <person name="Wang S."/>
            <person name="Scheerlinck J.P."/>
            <person name="Hofmann A."/>
            <person name="Sternberg P.W."/>
            <person name="Wang J."/>
            <person name="Gasser R.B."/>
        </authorList>
    </citation>
    <scope>NUCLEOTIDE SEQUENCE [LARGE SCALE GENOMIC DNA]</scope>
    <source>
        <strain evidence="13">DCEP-RM93M</strain>
    </source>
</reference>
<evidence type="ECO:0000256" key="10">
    <source>
        <dbReference type="ARBA" id="ARBA00023242"/>
    </source>
</evidence>
<gene>
    <name evidence="13" type="ORF">M513_08025</name>
</gene>
<sequence>MNGHAVPTSRLQRSTKSGCDGFSIDALLERFTSPHVQAPVSGSPTIPWPCWPCISPYRTPAMMRFQPVPVVPPNAFLNGLPRMLSPSLPTFPMLPCAMWSPFCATTSGQEKTTKEAADHVSKSITVKKYKCDVCEKAFSRSNTLLTHKRIHTGEKPFKCDSCGRAFRQPGNLTRHRLTHTTVKPYACDQCGRAFNRASNLHTHMRTHCHFRPFACVHCGKGFSHKVDLKLHNFAHANVSLWKLVYSLINSSQHCDQKSPSFTIHKICVHKAITSILSGLGEVLSDNFDNPEDRELYRLLQTNNLE</sequence>
<dbReference type="AlphaFoldDB" id="A0A085M1M9"/>
<dbReference type="PANTHER" id="PTHR24393">
    <property type="entry name" value="ZINC FINGER PROTEIN"/>
    <property type="match status" value="1"/>
</dbReference>
<keyword evidence="3" id="KW-0479">Metal-binding</keyword>
<evidence type="ECO:0000256" key="4">
    <source>
        <dbReference type="ARBA" id="ARBA00022737"/>
    </source>
</evidence>
<evidence type="ECO:0000256" key="2">
    <source>
        <dbReference type="ARBA" id="ARBA00006991"/>
    </source>
</evidence>
<dbReference type="FunFam" id="3.30.160.60:FF:000100">
    <property type="entry name" value="Zinc finger 45-like"/>
    <property type="match status" value="1"/>
</dbReference>
<dbReference type="FunFam" id="3.30.160.60:FF:001182">
    <property type="entry name" value="Zinc finger, C2H2 type"/>
    <property type="match status" value="1"/>
</dbReference>